<proteinExistence type="predicted"/>
<gene>
    <name evidence="1" type="ORF">F4821DRAFT_170769</name>
</gene>
<reference evidence="1 2" key="1">
    <citation type="journal article" date="2022" name="New Phytol.">
        <title>Ecological generalism drives hyperdiversity of secondary metabolite gene clusters in xylarialean endophytes.</title>
        <authorList>
            <person name="Franco M.E.E."/>
            <person name="Wisecaver J.H."/>
            <person name="Arnold A.E."/>
            <person name="Ju Y.M."/>
            <person name="Slot J.C."/>
            <person name="Ahrendt S."/>
            <person name="Moore L.P."/>
            <person name="Eastman K.E."/>
            <person name="Scott K."/>
            <person name="Konkel Z."/>
            <person name="Mondo S.J."/>
            <person name="Kuo A."/>
            <person name="Hayes R.D."/>
            <person name="Haridas S."/>
            <person name="Andreopoulos B."/>
            <person name="Riley R."/>
            <person name="LaButti K."/>
            <person name="Pangilinan J."/>
            <person name="Lipzen A."/>
            <person name="Amirebrahimi M."/>
            <person name="Yan J."/>
            <person name="Adam C."/>
            <person name="Keymanesh K."/>
            <person name="Ng V."/>
            <person name="Louie K."/>
            <person name="Northen T."/>
            <person name="Drula E."/>
            <person name="Henrissat B."/>
            <person name="Hsieh H.M."/>
            <person name="Youens-Clark K."/>
            <person name="Lutzoni F."/>
            <person name="Miadlikowska J."/>
            <person name="Eastwood D.C."/>
            <person name="Hamelin R.C."/>
            <person name="Grigoriev I.V."/>
            <person name="U'Ren J.M."/>
        </authorList>
    </citation>
    <scope>NUCLEOTIDE SEQUENCE [LARGE SCALE GENOMIC DNA]</scope>
    <source>
        <strain evidence="1 2">ER1909</strain>
    </source>
</reference>
<dbReference type="Proteomes" id="UP001497680">
    <property type="component" value="Unassembled WGS sequence"/>
</dbReference>
<evidence type="ECO:0000313" key="1">
    <source>
        <dbReference type="EMBL" id="KAI6084457.1"/>
    </source>
</evidence>
<dbReference type="EMBL" id="MU394337">
    <property type="protein sequence ID" value="KAI6084457.1"/>
    <property type="molecule type" value="Genomic_DNA"/>
</dbReference>
<evidence type="ECO:0000313" key="2">
    <source>
        <dbReference type="Proteomes" id="UP001497680"/>
    </source>
</evidence>
<accession>A0ACC0CVJ8</accession>
<name>A0ACC0CVJ8_9PEZI</name>
<comment type="caution">
    <text evidence="1">The sequence shown here is derived from an EMBL/GenBank/DDBJ whole genome shotgun (WGS) entry which is preliminary data.</text>
</comment>
<keyword evidence="2" id="KW-1185">Reference proteome</keyword>
<sequence length="355" mass="37352">MMFPNYLLALASGLSFAAASPLHVYRSESGLPAKTIFQFNQTGTWLENLAVRPNGDLLMTMLTPSASLWTLKQPYSPHPEASLVHTFTGATGLNGITEVRPDVFVLLSAQYSGVGEPVAGSFAVWEVSFHSSSTSPSIRKITDFPEAQLANGIALVPTCSEHDIVLVCDSFAGSLWRINTRTGDRAPLVQQAPSMSAPAGGALPIGINGLKVRGGYAYWSNSAQVAIYRTRIDAHGYLASSTSTTANGTAVDVEVGVETVATLDSPFVDDFAFDGRGLLWVATNGDNKVDVVRADGSVETVAGGADADAVAGDSAVAFGRTPLDRDVLYVTTSGTLPNNRTEPAKVVAVNRAGFH</sequence>
<protein>
    <submittedName>
        <fullName evidence="1">Uncharacterized protein</fullName>
    </submittedName>
</protein>
<organism evidence="1 2">
    <name type="scientific">Hypoxylon rubiginosum</name>
    <dbReference type="NCBI Taxonomy" id="110542"/>
    <lineage>
        <taxon>Eukaryota</taxon>
        <taxon>Fungi</taxon>
        <taxon>Dikarya</taxon>
        <taxon>Ascomycota</taxon>
        <taxon>Pezizomycotina</taxon>
        <taxon>Sordariomycetes</taxon>
        <taxon>Xylariomycetidae</taxon>
        <taxon>Xylariales</taxon>
        <taxon>Hypoxylaceae</taxon>
        <taxon>Hypoxylon</taxon>
    </lineage>
</organism>